<dbReference type="PANTHER" id="PTHR24379:SF121">
    <property type="entry name" value="C2H2-TYPE DOMAIN-CONTAINING PROTEIN"/>
    <property type="match status" value="1"/>
</dbReference>
<keyword evidence="11" id="KW-1185">Reference proteome</keyword>
<dbReference type="GO" id="GO:0005634">
    <property type="term" value="C:nucleus"/>
    <property type="evidence" value="ECO:0007669"/>
    <property type="project" value="InterPro"/>
</dbReference>
<evidence type="ECO:0000256" key="2">
    <source>
        <dbReference type="ARBA" id="ARBA00022737"/>
    </source>
</evidence>
<dbReference type="AlphaFoldDB" id="A0A9I3GJK9"/>
<feature type="domain" description="C2H2-type" evidence="8">
    <location>
        <begin position="373"/>
        <end position="401"/>
    </location>
</feature>
<organism evidence="10 11">
    <name type="scientific">Anopheles farauti</name>
    <dbReference type="NCBI Taxonomy" id="69004"/>
    <lineage>
        <taxon>Eukaryota</taxon>
        <taxon>Metazoa</taxon>
        <taxon>Ecdysozoa</taxon>
        <taxon>Arthropoda</taxon>
        <taxon>Hexapoda</taxon>
        <taxon>Insecta</taxon>
        <taxon>Pterygota</taxon>
        <taxon>Neoptera</taxon>
        <taxon>Endopterygota</taxon>
        <taxon>Diptera</taxon>
        <taxon>Nematocera</taxon>
        <taxon>Culicoidea</taxon>
        <taxon>Culicidae</taxon>
        <taxon>Anophelinae</taxon>
        <taxon>Anopheles</taxon>
    </lineage>
</organism>
<evidence type="ECO:0000256" key="6">
    <source>
        <dbReference type="PROSITE-ProRule" id="PRU01263"/>
    </source>
</evidence>
<evidence type="ECO:0000256" key="3">
    <source>
        <dbReference type="ARBA" id="ARBA00022771"/>
    </source>
</evidence>
<evidence type="ECO:0000256" key="7">
    <source>
        <dbReference type="SAM" id="MobiDB-lite"/>
    </source>
</evidence>
<keyword evidence="3 5" id="KW-0863">Zinc-finger</keyword>
<dbReference type="InterPro" id="IPR013087">
    <property type="entry name" value="Znf_C2H2_type"/>
</dbReference>
<dbReference type="InterPro" id="IPR012934">
    <property type="entry name" value="Znf_AD"/>
</dbReference>
<dbReference type="Pfam" id="PF12874">
    <property type="entry name" value="zf-met"/>
    <property type="match status" value="2"/>
</dbReference>
<dbReference type="Proteomes" id="UP000075886">
    <property type="component" value="Unassembled WGS sequence"/>
</dbReference>
<dbReference type="EnsemblMetazoa" id="AFAF021942-RA">
    <property type="protein sequence ID" value="AFAF021942-PA"/>
    <property type="gene ID" value="AFAF021942"/>
</dbReference>
<evidence type="ECO:0000313" key="11">
    <source>
        <dbReference type="Proteomes" id="UP000075886"/>
    </source>
</evidence>
<reference evidence="11" key="1">
    <citation type="submission" date="2014-01" db="EMBL/GenBank/DDBJ databases">
        <title>The Genome Sequence of Anopheles farauti FAR1 (V2).</title>
        <authorList>
            <consortium name="The Broad Institute Genomics Platform"/>
            <person name="Neafsey D.E."/>
            <person name="Besansky N."/>
            <person name="Howell P."/>
            <person name="Walton C."/>
            <person name="Young S.K."/>
            <person name="Zeng Q."/>
            <person name="Gargeya S."/>
            <person name="Fitzgerald M."/>
            <person name="Haas B."/>
            <person name="Abouelleil A."/>
            <person name="Allen A.W."/>
            <person name="Alvarado L."/>
            <person name="Arachchi H.M."/>
            <person name="Berlin A.M."/>
            <person name="Chapman S.B."/>
            <person name="Gainer-Dewar J."/>
            <person name="Goldberg J."/>
            <person name="Griggs A."/>
            <person name="Gujja S."/>
            <person name="Hansen M."/>
            <person name="Howarth C."/>
            <person name="Imamovic A."/>
            <person name="Ireland A."/>
            <person name="Larimer J."/>
            <person name="McCowan C."/>
            <person name="Murphy C."/>
            <person name="Pearson M."/>
            <person name="Poon T.W."/>
            <person name="Priest M."/>
            <person name="Roberts A."/>
            <person name="Saif S."/>
            <person name="Shea T."/>
            <person name="Sisk P."/>
            <person name="Sykes S."/>
            <person name="Wortman J."/>
            <person name="Nusbaum C."/>
            <person name="Birren B."/>
        </authorList>
    </citation>
    <scope>NUCLEOTIDE SEQUENCE [LARGE SCALE GENOMIC DNA]</scope>
    <source>
        <strain evidence="11">FAR1</strain>
    </source>
</reference>
<feature type="domain" description="C2H2-type" evidence="8">
    <location>
        <begin position="288"/>
        <end position="316"/>
    </location>
</feature>
<feature type="binding site" evidence="6">
    <location>
        <position position="11"/>
    </location>
    <ligand>
        <name>Zn(2+)</name>
        <dbReference type="ChEBI" id="CHEBI:29105"/>
    </ligand>
</feature>
<dbReference type="InterPro" id="IPR036236">
    <property type="entry name" value="Znf_C2H2_sf"/>
</dbReference>
<dbReference type="PROSITE" id="PS51915">
    <property type="entry name" value="ZAD"/>
    <property type="match status" value="1"/>
</dbReference>
<reference evidence="10" key="2">
    <citation type="submission" date="2023-03" db="UniProtKB">
        <authorList>
            <consortium name="EnsemblMetazoa"/>
        </authorList>
    </citation>
    <scope>IDENTIFICATION</scope>
    <source>
        <strain evidence="10">FAR1</strain>
    </source>
</reference>
<proteinExistence type="predicted"/>
<evidence type="ECO:0000259" key="9">
    <source>
        <dbReference type="PROSITE" id="PS51915"/>
    </source>
</evidence>
<dbReference type="GO" id="GO:0008270">
    <property type="term" value="F:zinc ion binding"/>
    <property type="evidence" value="ECO:0007669"/>
    <property type="project" value="UniProtKB-UniRule"/>
</dbReference>
<dbReference type="Pfam" id="PF00096">
    <property type="entry name" value="zf-C2H2"/>
    <property type="match status" value="2"/>
</dbReference>
<feature type="binding site" evidence="6">
    <location>
        <position position="55"/>
    </location>
    <ligand>
        <name>Zn(2+)</name>
        <dbReference type="ChEBI" id="CHEBI:29105"/>
    </ligand>
</feature>
<protein>
    <recommendedName>
        <fullName evidence="12">Protein krueppel</fullName>
    </recommendedName>
</protein>
<keyword evidence="1 6" id="KW-0479">Metal-binding</keyword>
<evidence type="ECO:0000259" key="8">
    <source>
        <dbReference type="PROSITE" id="PS50157"/>
    </source>
</evidence>
<dbReference type="Gene3D" id="3.30.160.60">
    <property type="entry name" value="Classic Zinc Finger"/>
    <property type="match status" value="5"/>
</dbReference>
<sequence>MEHPEHILNICRFCLNGTQLAPLATLTDHSLTMVDIELFTGIENLRNENQLYMICDACECRLKKFAAFRSICMSNDVFFKKLYEAHTEQLMEEDYGVFFDCTLRAREVSSHSKSDSKNRSHKEYNSVQTAPASESLVDMQYCANQIDIGEPFSSDDDQIFEALQNPLPNKSKRKTTIAERLAADRIKEANEGNVAKRPIPVNELCELCGKQVQRVRSHMRHHSAVKELKYACTHCPMKMSDPGNLQRHIDAVHFKKIIKHCEICGKGFTSRLSHVGHLRVYHGIGRTFDCRICDKQFNHRSNYAEHFQLHHTGDEKNFKCETCDMSFKTRKLLRKHYAVHSSEQPYTCGQCPKRFKSRHARKTHELTHTGISFKCELCDKSYRYKALLNIHMRKLHPVEPPPNEESE</sequence>
<dbReference type="PROSITE" id="PS00028">
    <property type="entry name" value="ZINC_FINGER_C2H2_1"/>
    <property type="match status" value="5"/>
</dbReference>
<feature type="domain" description="C2H2-type" evidence="8">
    <location>
        <begin position="318"/>
        <end position="345"/>
    </location>
</feature>
<dbReference type="PROSITE" id="PS50157">
    <property type="entry name" value="ZINC_FINGER_C2H2_2"/>
    <property type="match status" value="5"/>
</dbReference>
<feature type="binding site" evidence="6">
    <location>
        <position position="58"/>
    </location>
    <ligand>
        <name>Zn(2+)</name>
        <dbReference type="ChEBI" id="CHEBI:29105"/>
    </ligand>
</feature>
<evidence type="ECO:0008006" key="12">
    <source>
        <dbReference type="Google" id="ProtNLM"/>
    </source>
</evidence>
<evidence type="ECO:0000313" key="10">
    <source>
        <dbReference type="EnsemblMetazoa" id="AFAF021942-PA"/>
    </source>
</evidence>
<dbReference type="SUPFAM" id="SSF57667">
    <property type="entry name" value="beta-beta-alpha zinc fingers"/>
    <property type="match status" value="4"/>
</dbReference>
<dbReference type="FunFam" id="3.30.160.60:FF:002753">
    <property type="entry name" value="AGAP011403-PA"/>
    <property type="match status" value="1"/>
</dbReference>
<dbReference type="SUPFAM" id="SSF57716">
    <property type="entry name" value="Glucocorticoid receptor-like (DNA-binding domain)"/>
    <property type="match status" value="1"/>
</dbReference>
<dbReference type="SMART" id="SM00355">
    <property type="entry name" value="ZnF_C2H2"/>
    <property type="match status" value="7"/>
</dbReference>
<feature type="domain" description="ZAD" evidence="9">
    <location>
        <begin position="9"/>
        <end position="82"/>
    </location>
</feature>
<keyword evidence="4 6" id="KW-0862">Zinc</keyword>
<keyword evidence="2" id="KW-0677">Repeat</keyword>
<dbReference type="SMART" id="SM00868">
    <property type="entry name" value="zf-AD"/>
    <property type="match status" value="1"/>
</dbReference>
<feature type="region of interest" description="Disordered" evidence="7">
    <location>
        <begin position="110"/>
        <end position="129"/>
    </location>
</feature>
<dbReference type="PANTHER" id="PTHR24379">
    <property type="entry name" value="KRAB AND ZINC FINGER DOMAIN-CONTAINING"/>
    <property type="match status" value="1"/>
</dbReference>
<dbReference type="EMBL" id="AXCN02001670">
    <property type="status" value="NOT_ANNOTATED_CDS"/>
    <property type="molecule type" value="Genomic_DNA"/>
</dbReference>
<evidence type="ECO:0000256" key="5">
    <source>
        <dbReference type="PROSITE-ProRule" id="PRU00042"/>
    </source>
</evidence>
<evidence type="ECO:0000256" key="4">
    <source>
        <dbReference type="ARBA" id="ARBA00022833"/>
    </source>
</evidence>
<feature type="compositionally biased region" description="Basic and acidic residues" evidence="7">
    <location>
        <begin position="110"/>
        <end position="124"/>
    </location>
</feature>
<accession>A0A9I3GJK9</accession>
<feature type="domain" description="C2H2-type" evidence="8">
    <location>
        <begin position="346"/>
        <end position="370"/>
    </location>
</feature>
<feature type="domain" description="C2H2-type" evidence="8">
    <location>
        <begin position="259"/>
        <end position="287"/>
    </location>
</feature>
<name>A0A9I3GJK9_9DIPT</name>
<feature type="binding site" evidence="6">
    <location>
        <position position="14"/>
    </location>
    <ligand>
        <name>Zn(2+)</name>
        <dbReference type="ChEBI" id="CHEBI:29105"/>
    </ligand>
</feature>
<evidence type="ECO:0000256" key="1">
    <source>
        <dbReference type="ARBA" id="ARBA00022723"/>
    </source>
</evidence>